<dbReference type="InterPro" id="IPR036877">
    <property type="entry name" value="SUI1_dom_sf"/>
</dbReference>
<dbReference type="PROSITE" id="PS50296">
    <property type="entry name" value="SUI1"/>
    <property type="match status" value="1"/>
</dbReference>
<organism evidence="5 6">
    <name type="scientific">Cladobotryum mycophilum</name>
    <dbReference type="NCBI Taxonomy" id="491253"/>
    <lineage>
        <taxon>Eukaryota</taxon>
        <taxon>Fungi</taxon>
        <taxon>Dikarya</taxon>
        <taxon>Ascomycota</taxon>
        <taxon>Pezizomycotina</taxon>
        <taxon>Sordariomycetes</taxon>
        <taxon>Hypocreomycetidae</taxon>
        <taxon>Hypocreales</taxon>
        <taxon>Hypocreaceae</taxon>
        <taxon>Cladobotryum</taxon>
    </lineage>
</organism>
<dbReference type="Pfam" id="PF01253">
    <property type="entry name" value="SUI1"/>
    <property type="match status" value="1"/>
</dbReference>
<dbReference type="GO" id="GO:0003743">
    <property type="term" value="F:translation initiation factor activity"/>
    <property type="evidence" value="ECO:0007669"/>
    <property type="project" value="UniProtKB-KW"/>
</dbReference>
<dbReference type="Gene3D" id="3.30.780.10">
    <property type="entry name" value="SUI1-like domain"/>
    <property type="match status" value="1"/>
</dbReference>
<evidence type="ECO:0000313" key="6">
    <source>
        <dbReference type="Proteomes" id="UP001338125"/>
    </source>
</evidence>
<feature type="region of interest" description="Disordered" evidence="3">
    <location>
        <begin position="1"/>
        <end position="22"/>
    </location>
</feature>
<feature type="domain" description="SUI1" evidence="4">
    <location>
        <begin position="30"/>
        <end position="100"/>
    </location>
</feature>
<sequence>MSIENLKTTHDPFADAEDDPGTVKKVQQHIHIRIQQRNGRKSLTTIAGIPKKFDPKKILKEVKKKFACNGSIVDDVEAGQVIQLQGDQRKDIHDFLTDQKEGLGLARDTITVHGF</sequence>
<dbReference type="PANTHER" id="PTHR10388">
    <property type="entry name" value="EUKARYOTIC TRANSLATION INITIATION FACTOR SUI1"/>
    <property type="match status" value="1"/>
</dbReference>
<evidence type="ECO:0000313" key="5">
    <source>
        <dbReference type="EMBL" id="KAK5998923.1"/>
    </source>
</evidence>
<comment type="caution">
    <text evidence="5">The sequence shown here is derived from an EMBL/GenBank/DDBJ whole genome shotgun (WGS) entry which is preliminary data.</text>
</comment>
<reference evidence="5 6" key="1">
    <citation type="submission" date="2024-01" db="EMBL/GenBank/DDBJ databases">
        <title>Complete genome of Cladobotryum mycophilum ATHUM6906.</title>
        <authorList>
            <person name="Christinaki A.C."/>
            <person name="Myridakis A.I."/>
            <person name="Kouvelis V.N."/>
        </authorList>
    </citation>
    <scope>NUCLEOTIDE SEQUENCE [LARGE SCALE GENOMIC DNA]</scope>
    <source>
        <strain evidence="5 6">ATHUM6906</strain>
    </source>
</reference>
<keyword evidence="6" id="KW-1185">Reference proteome</keyword>
<dbReference type="PIRSF" id="PIRSF004499">
    <property type="entry name" value="SUI1_euk"/>
    <property type="match status" value="1"/>
</dbReference>
<name>A0ABR0T3A8_9HYPO</name>
<dbReference type="EMBL" id="JAVFKD010000001">
    <property type="protein sequence ID" value="KAK5998923.1"/>
    <property type="molecule type" value="Genomic_DNA"/>
</dbReference>
<evidence type="ECO:0000256" key="3">
    <source>
        <dbReference type="SAM" id="MobiDB-lite"/>
    </source>
</evidence>
<comment type="similarity">
    <text evidence="1">Belongs to the SUI1 family.</text>
</comment>
<dbReference type="InterPro" id="IPR001950">
    <property type="entry name" value="SUI1"/>
</dbReference>
<dbReference type="CDD" id="cd11566">
    <property type="entry name" value="eIF1_SUI1"/>
    <property type="match status" value="1"/>
</dbReference>
<dbReference type="SUPFAM" id="SSF55159">
    <property type="entry name" value="eIF1-like"/>
    <property type="match status" value="1"/>
</dbReference>
<keyword evidence="5" id="KW-0396">Initiation factor</keyword>
<dbReference type="InterPro" id="IPR005874">
    <property type="entry name" value="SUI1_euk"/>
</dbReference>
<keyword evidence="2" id="KW-0648">Protein biosynthesis</keyword>
<gene>
    <name evidence="5" type="ORF">PT974_01307</name>
</gene>
<proteinExistence type="inferred from homology"/>
<evidence type="ECO:0000256" key="2">
    <source>
        <dbReference type="ARBA" id="ARBA00022917"/>
    </source>
</evidence>
<protein>
    <submittedName>
        <fullName evidence="5">Eukaryotic translation initiation factor eIF-1</fullName>
    </submittedName>
</protein>
<evidence type="ECO:0000259" key="4">
    <source>
        <dbReference type="PROSITE" id="PS50296"/>
    </source>
</evidence>
<accession>A0ABR0T3A8</accession>
<evidence type="ECO:0000256" key="1">
    <source>
        <dbReference type="ARBA" id="ARBA00005422"/>
    </source>
</evidence>
<dbReference type="Proteomes" id="UP001338125">
    <property type="component" value="Unassembled WGS sequence"/>
</dbReference>